<gene>
    <name evidence="1" type="primary">Acey_s0490.g2381</name>
    <name evidence="1" type="ORF">Y032_0490g2381</name>
</gene>
<name>A0A016WX32_9BILA</name>
<dbReference type="Proteomes" id="UP000024635">
    <property type="component" value="Unassembled WGS sequence"/>
</dbReference>
<organism evidence="1 2">
    <name type="scientific">Ancylostoma ceylanicum</name>
    <dbReference type="NCBI Taxonomy" id="53326"/>
    <lineage>
        <taxon>Eukaryota</taxon>
        <taxon>Metazoa</taxon>
        <taxon>Ecdysozoa</taxon>
        <taxon>Nematoda</taxon>
        <taxon>Chromadorea</taxon>
        <taxon>Rhabditida</taxon>
        <taxon>Rhabditina</taxon>
        <taxon>Rhabditomorpha</taxon>
        <taxon>Strongyloidea</taxon>
        <taxon>Ancylostomatidae</taxon>
        <taxon>Ancylostomatinae</taxon>
        <taxon>Ancylostoma</taxon>
    </lineage>
</organism>
<evidence type="ECO:0000313" key="1">
    <source>
        <dbReference type="EMBL" id="EYC43538.1"/>
    </source>
</evidence>
<accession>A0A016WX32</accession>
<dbReference type="EMBL" id="JARK01000090">
    <property type="protein sequence ID" value="EYC43538.1"/>
    <property type="molecule type" value="Genomic_DNA"/>
</dbReference>
<protein>
    <submittedName>
        <fullName evidence="1">Uncharacterized protein</fullName>
    </submittedName>
</protein>
<dbReference type="AlphaFoldDB" id="A0A016WX32"/>
<evidence type="ECO:0000313" key="2">
    <source>
        <dbReference type="Proteomes" id="UP000024635"/>
    </source>
</evidence>
<sequence>MALRCAFVQVGAKIDGQLIQVIFFYGLLLSACTSKRDGYTINTFDSMLVNHATTNRRFCPFVSEDMSPQRHLSTRQPPELRNRACSSRFVGKQRNG</sequence>
<proteinExistence type="predicted"/>
<reference evidence="2" key="1">
    <citation type="journal article" date="2015" name="Nat. Genet.">
        <title>The genome and transcriptome of the zoonotic hookworm Ancylostoma ceylanicum identify infection-specific gene families.</title>
        <authorList>
            <person name="Schwarz E.M."/>
            <person name="Hu Y."/>
            <person name="Antoshechkin I."/>
            <person name="Miller M.M."/>
            <person name="Sternberg P.W."/>
            <person name="Aroian R.V."/>
        </authorList>
    </citation>
    <scope>NUCLEOTIDE SEQUENCE</scope>
    <source>
        <strain evidence="2">HY135</strain>
    </source>
</reference>
<comment type="caution">
    <text evidence="1">The sequence shown here is derived from an EMBL/GenBank/DDBJ whole genome shotgun (WGS) entry which is preliminary data.</text>
</comment>
<dbReference type="PROSITE" id="PS51257">
    <property type="entry name" value="PROKAR_LIPOPROTEIN"/>
    <property type="match status" value="1"/>
</dbReference>
<keyword evidence="2" id="KW-1185">Reference proteome</keyword>